<evidence type="ECO:0000256" key="10">
    <source>
        <dbReference type="ARBA" id="ARBA00064003"/>
    </source>
</evidence>
<dbReference type="Gene3D" id="3.30.565.10">
    <property type="entry name" value="Histidine kinase-like ATPase, C-terminal domain"/>
    <property type="match status" value="1"/>
</dbReference>
<dbReference type="SUPFAM" id="SSF47384">
    <property type="entry name" value="Homodimeric domain of signal transducing histidine kinase"/>
    <property type="match status" value="1"/>
</dbReference>
<keyword evidence="8" id="KW-0067">ATP-binding</keyword>
<evidence type="ECO:0000256" key="11">
    <source>
        <dbReference type="ARBA" id="ARBA00068150"/>
    </source>
</evidence>
<dbReference type="Gene3D" id="3.40.50.2300">
    <property type="match status" value="1"/>
</dbReference>
<dbReference type="EC" id="2.7.13.3" evidence="3"/>
<keyword evidence="4 12" id="KW-0597">Phosphoprotein</keyword>
<evidence type="ECO:0000256" key="9">
    <source>
        <dbReference type="ARBA" id="ARBA00023012"/>
    </source>
</evidence>
<evidence type="ECO:0000259" key="17">
    <source>
        <dbReference type="PROSITE" id="PS50885"/>
    </source>
</evidence>
<dbReference type="InterPro" id="IPR003594">
    <property type="entry name" value="HATPase_dom"/>
</dbReference>
<keyword evidence="14" id="KW-1133">Transmembrane helix</keyword>
<dbReference type="Pfam" id="PF02518">
    <property type="entry name" value="HATPase_c"/>
    <property type="match status" value="1"/>
</dbReference>
<accession>A0A2G6EAP3</accession>
<dbReference type="PANTHER" id="PTHR45339:SF1">
    <property type="entry name" value="HYBRID SIGNAL TRANSDUCTION HISTIDINE KINASE J"/>
    <property type="match status" value="1"/>
</dbReference>
<dbReference type="FunFam" id="3.30.565.10:FF:000010">
    <property type="entry name" value="Sensor histidine kinase RcsC"/>
    <property type="match status" value="1"/>
</dbReference>
<evidence type="ECO:0000259" key="15">
    <source>
        <dbReference type="PROSITE" id="PS50109"/>
    </source>
</evidence>
<evidence type="ECO:0000256" key="14">
    <source>
        <dbReference type="SAM" id="Phobius"/>
    </source>
</evidence>
<evidence type="ECO:0000313" key="18">
    <source>
        <dbReference type="EMBL" id="PID58912.1"/>
    </source>
</evidence>
<dbReference type="PRINTS" id="PR00344">
    <property type="entry name" value="BCTRLSENSOR"/>
</dbReference>
<feature type="coiled-coil region" evidence="13">
    <location>
        <begin position="301"/>
        <end position="334"/>
    </location>
</feature>
<dbReference type="Pfam" id="PF00672">
    <property type="entry name" value="HAMP"/>
    <property type="match status" value="1"/>
</dbReference>
<keyword evidence="14" id="KW-0812">Transmembrane</keyword>
<dbReference type="InterPro" id="IPR004358">
    <property type="entry name" value="Sig_transdc_His_kin-like_C"/>
</dbReference>
<feature type="domain" description="HAMP" evidence="17">
    <location>
        <begin position="268"/>
        <end position="320"/>
    </location>
</feature>
<name>A0A2G6EAP3_9BACT</name>
<dbReference type="PANTHER" id="PTHR45339">
    <property type="entry name" value="HYBRID SIGNAL TRANSDUCTION HISTIDINE KINASE J"/>
    <property type="match status" value="1"/>
</dbReference>
<evidence type="ECO:0000256" key="2">
    <source>
        <dbReference type="ARBA" id="ARBA00004370"/>
    </source>
</evidence>
<dbReference type="Proteomes" id="UP000229740">
    <property type="component" value="Unassembled WGS sequence"/>
</dbReference>
<dbReference type="CDD" id="cd00082">
    <property type="entry name" value="HisKA"/>
    <property type="match status" value="1"/>
</dbReference>
<organism evidence="18 19">
    <name type="scientific">candidate division KSB3 bacterium</name>
    <dbReference type="NCBI Taxonomy" id="2044937"/>
    <lineage>
        <taxon>Bacteria</taxon>
        <taxon>candidate division KSB3</taxon>
    </lineage>
</organism>
<dbReference type="CDD" id="cd16922">
    <property type="entry name" value="HATPase_EvgS-ArcB-TorS-like"/>
    <property type="match status" value="1"/>
</dbReference>
<dbReference type="SMART" id="SM00388">
    <property type="entry name" value="HisKA"/>
    <property type="match status" value="1"/>
</dbReference>
<feature type="modified residue" description="4-aspartylphosphate" evidence="12">
    <location>
        <position position="646"/>
    </location>
</feature>
<dbReference type="SMART" id="SM00448">
    <property type="entry name" value="REC"/>
    <property type="match status" value="1"/>
</dbReference>
<keyword evidence="7" id="KW-0418">Kinase</keyword>
<evidence type="ECO:0000256" key="6">
    <source>
        <dbReference type="ARBA" id="ARBA00022741"/>
    </source>
</evidence>
<evidence type="ECO:0000256" key="1">
    <source>
        <dbReference type="ARBA" id="ARBA00000085"/>
    </source>
</evidence>
<dbReference type="Gene3D" id="1.10.287.130">
    <property type="match status" value="1"/>
</dbReference>
<reference evidence="18 19" key="1">
    <citation type="submission" date="2017-10" db="EMBL/GenBank/DDBJ databases">
        <title>Novel microbial diversity and functional potential in the marine mammal oral microbiome.</title>
        <authorList>
            <person name="Dudek N.K."/>
            <person name="Sun C.L."/>
            <person name="Burstein D."/>
            <person name="Kantor R.S."/>
            <person name="Aliaga Goltsman D.S."/>
            <person name="Bik E.M."/>
            <person name="Thomas B.C."/>
            <person name="Banfield J.F."/>
            <person name="Relman D.A."/>
        </authorList>
    </citation>
    <scope>NUCLEOTIDE SEQUENCE [LARGE SCALE GENOMIC DNA]</scope>
    <source>
        <strain evidence="18">DOLZORAL124_49_17</strain>
    </source>
</reference>
<dbReference type="SMART" id="SM00387">
    <property type="entry name" value="HATPase_c"/>
    <property type="match status" value="1"/>
</dbReference>
<dbReference type="PROSITE" id="PS50110">
    <property type="entry name" value="RESPONSE_REGULATORY"/>
    <property type="match status" value="1"/>
</dbReference>
<sequence length="803" mass="90505">MSPTYWENSIQRKIGFSLVAIISGVLLIFGLYRYFAIEAESTREIDELATMSIERLAEHLIIPLWDLNHDLIEKTLLAYMMDKRIYAIVVKDETDHIFEAKKRDAEWQIVETGTAITGDFIGRKKEILSEGERLGYVEIYITQQFMIAELRQEVVKTMLTIVIMDLAVLTLVWFVTLSITRPVAKIVEIANAVTGGDFSHQIDIYQHDEIGRLADAFRHMRGMIGRVLEEMDTLINAIQEGRLDVRGKAEDFAGDWQELIIGVNNVIDAFVGPINVTATSLERLSKGEVPDRIDEKYKGGFNQIRNNLNQLIEKIDTAAELAKAKERAEAANQAKSEFLSSMSHELRTPLNGILGYTQILLRDKQLAVSQRDALNIIHQSGNHLLTLIEDILDFSKVEAGKLEMLPTTFHFPTFLEGIVGLVRLKAEEKNILFEYNPITPMAAGIRADKKRLRQVLINLLDNSVKFTHEGKVSLRVTTRNSSSGRRVSPLSQPEELVHVRFDIRDTGVGMTGDELEKVFLPFEQAGDSRSRVQGTGLGLAVTRRLVELMGSHIHVRSVPGKGSAFWFEVTFPSVALERVVPQNFEPRISGYTGPTLKVLIAEDDGSNRSMLHNFLAPLGFEIVLAHDGREELEKARALQPDLILTDIVMPEINGFETVRHIRQLPELQDVPIVAISANVFERDKQKILAAGCDAFVAKPIEARQLLDVLEKCLNIEWLYEEASDTQTRSAGSRNMAPPPKPELDKLHELTMGGDMDEVLAYAARLEGLDWKYHPFADRIRALAKDFEDEQILQLAAHYRLKTN</sequence>
<dbReference type="SUPFAM" id="SSF55874">
    <property type="entry name" value="ATPase domain of HSP90 chaperone/DNA topoisomerase II/histidine kinase"/>
    <property type="match status" value="1"/>
</dbReference>
<dbReference type="Pfam" id="PF00072">
    <property type="entry name" value="Response_reg"/>
    <property type="match status" value="1"/>
</dbReference>
<comment type="subunit">
    <text evidence="10">At low DSF concentrations, interacts with RpfF.</text>
</comment>
<feature type="domain" description="Response regulatory" evidence="16">
    <location>
        <begin position="597"/>
        <end position="713"/>
    </location>
</feature>
<dbReference type="SMART" id="SM00304">
    <property type="entry name" value="HAMP"/>
    <property type="match status" value="2"/>
</dbReference>
<dbReference type="InterPro" id="IPR001789">
    <property type="entry name" value="Sig_transdc_resp-reg_receiver"/>
</dbReference>
<keyword evidence="9" id="KW-0902">Two-component regulatory system</keyword>
<evidence type="ECO:0000256" key="13">
    <source>
        <dbReference type="SAM" id="Coils"/>
    </source>
</evidence>
<dbReference type="InterPro" id="IPR036890">
    <property type="entry name" value="HATPase_C_sf"/>
</dbReference>
<evidence type="ECO:0000256" key="12">
    <source>
        <dbReference type="PROSITE-ProRule" id="PRU00169"/>
    </source>
</evidence>
<evidence type="ECO:0000256" key="4">
    <source>
        <dbReference type="ARBA" id="ARBA00022553"/>
    </source>
</evidence>
<evidence type="ECO:0000256" key="3">
    <source>
        <dbReference type="ARBA" id="ARBA00012438"/>
    </source>
</evidence>
<dbReference type="GO" id="GO:0000155">
    <property type="term" value="F:phosphorelay sensor kinase activity"/>
    <property type="evidence" value="ECO:0007669"/>
    <property type="project" value="InterPro"/>
</dbReference>
<dbReference type="InterPro" id="IPR003661">
    <property type="entry name" value="HisK_dim/P_dom"/>
</dbReference>
<feature type="domain" description="Histidine kinase" evidence="15">
    <location>
        <begin position="341"/>
        <end position="573"/>
    </location>
</feature>
<dbReference type="Gene3D" id="1.20.120.1530">
    <property type="match status" value="1"/>
</dbReference>
<feature type="transmembrane region" description="Helical" evidence="14">
    <location>
        <begin position="14"/>
        <end position="35"/>
    </location>
</feature>
<evidence type="ECO:0000256" key="8">
    <source>
        <dbReference type="ARBA" id="ARBA00022840"/>
    </source>
</evidence>
<feature type="transmembrane region" description="Helical" evidence="14">
    <location>
        <begin position="154"/>
        <end position="175"/>
    </location>
</feature>
<evidence type="ECO:0000256" key="5">
    <source>
        <dbReference type="ARBA" id="ARBA00022679"/>
    </source>
</evidence>
<evidence type="ECO:0000256" key="7">
    <source>
        <dbReference type="ARBA" id="ARBA00022777"/>
    </source>
</evidence>
<dbReference type="InterPro" id="IPR011006">
    <property type="entry name" value="CheY-like_superfamily"/>
</dbReference>
<protein>
    <recommendedName>
        <fullName evidence="11">Sensory/regulatory protein RpfC</fullName>
        <ecNumber evidence="3">2.7.13.3</ecNumber>
    </recommendedName>
</protein>
<dbReference type="GO" id="GO:0016020">
    <property type="term" value="C:membrane"/>
    <property type="evidence" value="ECO:0007669"/>
    <property type="project" value="UniProtKB-SubCell"/>
</dbReference>
<dbReference type="SUPFAM" id="SSF158472">
    <property type="entry name" value="HAMP domain-like"/>
    <property type="match status" value="1"/>
</dbReference>
<dbReference type="Pfam" id="PF00512">
    <property type="entry name" value="HisKA"/>
    <property type="match status" value="1"/>
</dbReference>
<dbReference type="Pfam" id="PF18947">
    <property type="entry name" value="HAMP_2"/>
    <property type="match status" value="1"/>
</dbReference>
<proteinExistence type="predicted"/>
<dbReference type="InterPro" id="IPR005467">
    <property type="entry name" value="His_kinase_dom"/>
</dbReference>
<keyword evidence="5" id="KW-0808">Transferase</keyword>
<comment type="catalytic activity">
    <reaction evidence="1">
        <text>ATP + protein L-histidine = ADP + protein N-phospho-L-histidine.</text>
        <dbReference type="EC" id="2.7.13.3"/>
    </reaction>
</comment>
<keyword evidence="13" id="KW-0175">Coiled coil</keyword>
<feature type="domain" description="HAMP" evidence="17">
    <location>
        <begin position="177"/>
        <end position="229"/>
    </location>
</feature>
<comment type="subcellular location">
    <subcellularLocation>
        <location evidence="2">Membrane</location>
    </subcellularLocation>
</comment>
<evidence type="ECO:0000313" key="19">
    <source>
        <dbReference type="Proteomes" id="UP000229740"/>
    </source>
</evidence>
<keyword evidence="14" id="KW-0472">Membrane</keyword>
<dbReference type="GO" id="GO:0005524">
    <property type="term" value="F:ATP binding"/>
    <property type="evidence" value="ECO:0007669"/>
    <property type="project" value="UniProtKB-KW"/>
</dbReference>
<comment type="caution">
    <text evidence="18">The sequence shown here is derived from an EMBL/GenBank/DDBJ whole genome shotgun (WGS) entry which is preliminary data.</text>
</comment>
<dbReference type="SUPFAM" id="SSF52172">
    <property type="entry name" value="CheY-like"/>
    <property type="match status" value="1"/>
</dbReference>
<dbReference type="CDD" id="cd06225">
    <property type="entry name" value="HAMP"/>
    <property type="match status" value="1"/>
</dbReference>
<dbReference type="AlphaFoldDB" id="A0A2G6EAP3"/>
<keyword evidence="6" id="KW-0547">Nucleotide-binding</keyword>
<dbReference type="InterPro" id="IPR003660">
    <property type="entry name" value="HAMP_dom"/>
</dbReference>
<dbReference type="CDD" id="cd17546">
    <property type="entry name" value="REC_hyHK_CKI1_RcsC-like"/>
    <property type="match status" value="1"/>
</dbReference>
<gene>
    <name evidence="18" type="ORF">CSB45_02620</name>
</gene>
<dbReference type="FunFam" id="1.10.287.130:FF:000002">
    <property type="entry name" value="Two-component osmosensing histidine kinase"/>
    <property type="match status" value="1"/>
</dbReference>
<dbReference type="PROSITE" id="PS50885">
    <property type="entry name" value="HAMP"/>
    <property type="match status" value="2"/>
</dbReference>
<dbReference type="EMBL" id="PDPS01000021">
    <property type="protein sequence ID" value="PID58912.1"/>
    <property type="molecule type" value="Genomic_DNA"/>
</dbReference>
<dbReference type="InterPro" id="IPR036097">
    <property type="entry name" value="HisK_dim/P_sf"/>
</dbReference>
<evidence type="ECO:0000259" key="16">
    <source>
        <dbReference type="PROSITE" id="PS50110"/>
    </source>
</evidence>
<dbReference type="PROSITE" id="PS50109">
    <property type="entry name" value="HIS_KIN"/>
    <property type="match status" value="1"/>
</dbReference>